<evidence type="ECO:0000313" key="2">
    <source>
        <dbReference type="EMBL" id="QLI74129.1"/>
    </source>
</evidence>
<keyword evidence="3" id="KW-1185">Reference proteome</keyword>
<organism evidence="2 3">
    <name type="scientific">Metarhizium brunneum</name>
    <dbReference type="NCBI Taxonomy" id="500148"/>
    <lineage>
        <taxon>Eukaryota</taxon>
        <taxon>Fungi</taxon>
        <taxon>Dikarya</taxon>
        <taxon>Ascomycota</taxon>
        <taxon>Pezizomycotina</taxon>
        <taxon>Sordariomycetes</taxon>
        <taxon>Hypocreomycetidae</taxon>
        <taxon>Hypocreales</taxon>
        <taxon>Clavicipitaceae</taxon>
        <taxon>Metarhizium</taxon>
    </lineage>
</organism>
<dbReference type="KEGG" id="mbrn:90968264"/>
<dbReference type="EMBL" id="CP058938">
    <property type="protein sequence ID" value="QLI74129.1"/>
    <property type="molecule type" value="Genomic_DNA"/>
</dbReference>
<gene>
    <name evidence="2" type="ORF">G6M90_00g111860</name>
</gene>
<dbReference type="GeneID" id="90968264"/>
<name>A0A7D5ZDZ1_9HYPO</name>
<feature type="compositionally biased region" description="Polar residues" evidence="1">
    <location>
        <begin position="51"/>
        <end position="62"/>
    </location>
</feature>
<proteinExistence type="predicted"/>
<feature type="region of interest" description="Disordered" evidence="1">
    <location>
        <begin position="41"/>
        <end position="62"/>
    </location>
</feature>
<reference evidence="2 3" key="1">
    <citation type="submission" date="2020-07" db="EMBL/GenBank/DDBJ databases">
        <title>Telomere length de novo assembly of all 7 chromosomes of the fungus, Metarhizium brunneum, using a novel assembly pipeline.</title>
        <authorList>
            <person name="Saud z."/>
            <person name="Kortsinoglou A."/>
            <person name="Kouvelis V.N."/>
            <person name="Butt T.M."/>
        </authorList>
    </citation>
    <scope>NUCLEOTIDE SEQUENCE [LARGE SCALE GENOMIC DNA]</scope>
    <source>
        <strain evidence="2 3">4556</strain>
    </source>
</reference>
<dbReference type="RefSeq" id="XP_065987815.1">
    <property type="nucleotide sequence ID" value="XM_066131839.1"/>
</dbReference>
<accession>A0A7D5ZDZ1</accession>
<sequence>MSTSPLCPVCLLRGNKRPACLDDAAETTKLQKEGFARPKGAECRGFGGTDSFMSSQEPQLYS</sequence>
<protein>
    <submittedName>
        <fullName evidence="2">Uncharacterized protein</fullName>
    </submittedName>
</protein>
<evidence type="ECO:0000313" key="3">
    <source>
        <dbReference type="Proteomes" id="UP000510686"/>
    </source>
</evidence>
<evidence type="ECO:0000256" key="1">
    <source>
        <dbReference type="SAM" id="MobiDB-lite"/>
    </source>
</evidence>
<dbReference type="Proteomes" id="UP000510686">
    <property type="component" value="Chromosome 7"/>
</dbReference>
<dbReference type="AlphaFoldDB" id="A0A7D5ZDZ1"/>